<feature type="non-terminal residue" evidence="1">
    <location>
        <position position="1"/>
    </location>
</feature>
<accession>A0AAN5I3J7</accession>
<reference evidence="2" key="1">
    <citation type="submission" date="2022-10" db="EMBL/GenBank/DDBJ databases">
        <title>Genome assembly of Pristionchus species.</title>
        <authorList>
            <person name="Yoshida K."/>
            <person name="Sommer R.J."/>
        </authorList>
    </citation>
    <scope>NUCLEOTIDE SEQUENCE [LARGE SCALE GENOMIC DNA]</scope>
    <source>
        <strain evidence="2">RS5460</strain>
    </source>
</reference>
<sequence length="66" mass="7013">SGSVLCDERSTLCIRTKNKDFEIASCASSTHTECNNIIVPKCPPPPKGEKSHVCCCKEDGCNKGAA</sequence>
<proteinExistence type="predicted"/>
<feature type="non-terminal residue" evidence="1">
    <location>
        <position position="66"/>
    </location>
</feature>
<dbReference type="AlphaFoldDB" id="A0AAN5I3J7"/>
<evidence type="ECO:0000313" key="2">
    <source>
        <dbReference type="Proteomes" id="UP001328107"/>
    </source>
</evidence>
<evidence type="ECO:0000313" key="1">
    <source>
        <dbReference type="EMBL" id="GMR50698.1"/>
    </source>
</evidence>
<organism evidence="1 2">
    <name type="scientific">Pristionchus mayeri</name>
    <dbReference type="NCBI Taxonomy" id="1317129"/>
    <lineage>
        <taxon>Eukaryota</taxon>
        <taxon>Metazoa</taxon>
        <taxon>Ecdysozoa</taxon>
        <taxon>Nematoda</taxon>
        <taxon>Chromadorea</taxon>
        <taxon>Rhabditida</taxon>
        <taxon>Rhabditina</taxon>
        <taxon>Diplogasteromorpha</taxon>
        <taxon>Diplogasteroidea</taxon>
        <taxon>Neodiplogasteridae</taxon>
        <taxon>Pristionchus</taxon>
    </lineage>
</organism>
<dbReference type="Proteomes" id="UP001328107">
    <property type="component" value="Unassembled WGS sequence"/>
</dbReference>
<keyword evidence="2" id="KW-1185">Reference proteome</keyword>
<dbReference type="EMBL" id="BTRK01000004">
    <property type="protein sequence ID" value="GMR50698.1"/>
    <property type="molecule type" value="Genomic_DNA"/>
</dbReference>
<name>A0AAN5I3J7_9BILA</name>
<comment type="caution">
    <text evidence="1">The sequence shown here is derived from an EMBL/GenBank/DDBJ whole genome shotgun (WGS) entry which is preliminary data.</text>
</comment>
<gene>
    <name evidence="1" type="ORF">PMAYCL1PPCAC_20893</name>
</gene>
<protein>
    <submittedName>
        <fullName evidence="1">Uncharacterized protein</fullName>
    </submittedName>
</protein>